<dbReference type="InterPro" id="IPR003660">
    <property type="entry name" value="HAMP_dom"/>
</dbReference>
<evidence type="ECO:0000256" key="5">
    <source>
        <dbReference type="SAM" id="Phobius"/>
    </source>
</evidence>
<dbReference type="SMART" id="SM00304">
    <property type="entry name" value="HAMP"/>
    <property type="match status" value="1"/>
</dbReference>
<dbReference type="PANTHER" id="PTHR32089:SF112">
    <property type="entry name" value="LYSOZYME-LIKE PROTEIN-RELATED"/>
    <property type="match status" value="1"/>
</dbReference>
<dbReference type="PANTHER" id="PTHR32089">
    <property type="entry name" value="METHYL-ACCEPTING CHEMOTAXIS PROTEIN MCPB"/>
    <property type="match status" value="1"/>
</dbReference>
<dbReference type="Pfam" id="PF00672">
    <property type="entry name" value="HAMP"/>
    <property type="match status" value="1"/>
</dbReference>
<accession>A0A2N3PWW3</accession>
<evidence type="ECO:0000259" key="6">
    <source>
        <dbReference type="PROSITE" id="PS50111"/>
    </source>
</evidence>
<dbReference type="GO" id="GO:0016020">
    <property type="term" value="C:membrane"/>
    <property type="evidence" value="ECO:0007669"/>
    <property type="project" value="InterPro"/>
</dbReference>
<name>A0A2N3PWW3_9PROT</name>
<comment type="caution">
    <text evidence="8">The sequence shown here is derived from an EMBL/GenBank/DDBJ whole genome shotgun (WGS) entry which is preliminary data.</text>
</comment>
<evidence type="ECO:0000256" key="1">
    <source>
        <dbReference type="ARBA" id="ARBA00023224"/>
    </source>
</evidence>
<gene>
    <name evidence="8" type="ORF">CWS72_08475</name>
</gene>
<keyword evidence="5" id="KW-0812">Transmembrane</keyword>
<feature type="compositionally biased region" description="Low complexity" evidence="4">
    <location>
        <begin position="332"/>
        <end position="344"/>
    </location>
</feature>
<feature type="domain" description="Methyl-accepting transducer" evidence="6">
    <location>
        <begin position="306"/>
        <end position="549"/>
    </location>
</feature>
<proteinExistence type="inferred from homology"/>
<dbReference type="Gene3D" id="1.10.287.950">
    <property type="entry name" value="Methyl-accepting chemotaxis protein"/>
    <property type="match status" value="1"/>
</dbReference>
<dbReference type="Pfam" id="PF00015">
    <property type="entry name" value="MCPsignal"/>
    <property type="match status" value="1"/>
</dbReference>
<dbReference type="InterPro" id="IPR004090">
    <property type="entry name" value="Chemotax_Me-accpt_rcpt"/>
</dbReference>
<dbReference type="GO" id="GO:0007165">
    <property type="term" value="P:signal transduction"/>
    <property type="evidence" value="ECO:0007669"/>
    <property type="project" value="UniProtKB-KW"/>
</dbReference>
<keyword evidence="9" id="KW-1185">Reference proteome</keyword>
<keyword evidence="1 3" id="KW-0807">Transducer</keyword>
<reference evidence="9" key="1">
    <citation type="submission" date="2017-12" db="EMBL/GenBank/DDBJ databases">
        <title>Draft genome sequence of Telmatospirillum siberiense 26-4b1T, an acidotolerant peatland alphaproteobacterium potentially involved in sulfur cycling.</title>
        <authorList>
            <person name="Hausmann B."/>
            <person name="Pjevac P."/>
            <person name="Schreck K."/>
            <person name="Herbold C.W."/>
            <person name="Daims H."/>
            <person name="Wagner M."/>
            <person name="Pester M."/>
            <person name="Loy A."/>
        </authorList>
    </citation>
    <scope>NUCLEOTIDE SEQUENCE [LARGE SCALE GENOMIC DNA]</scope>
    <source>
        <strain evidence="9">26-4b1</strain>
    </source>
</reference>
<evidence type="ECO:0000256" key="3">
    <source>
        <dbReference type="PROSITE-ProRule" id="PRU00284"/>
    </source>
</evidence>
<feature type="region of interest" description="Disordered" evidence="4">
    <location>
        <begin position="324"/>
        <end position="344"/>
    </location>
</feature>
<feature type="transmembrane region" description="Helical" evidence="5">
    <location>
        <begin position="195"/>
        <end position="218"/>
    </location>
</feature>
<dbReference type="PRINTS" id="PR00260">
    <property type="entry name" value="CHEMTRNSDUCR"/>
</dbReference>
<evidence type="ECO:0000256" key="2">
    <source>
        <dbReference type="ARBA" id="ARBA00029447"/>
    </source>
</evidence>
<evidence type="ECO:0000259" key="7">
    <source>
        <dbReference type="PROSITE" id="PS50885"/>
    </source>
</evidence>
<dbReference type="InterPro" id="IPR004089">
    <property type="entry name" value="MCPsignal_dom"/>
</dbReference>
<evidence type="ECO:0000313" key="8">
    <source>
        <dbReference type="EMBL" id="PKU24904.1"/>
    </source>
</evidence>
<dbReference type="GO" id="GO:0006935">
    <property type="term" value="P:chemotaxis"/>
    <property type="evidence" value="ECO:0007669"/>
    <property type="project" value="InterPro"/>
</dbReference>
<dbReference type="AlphaFoldDB" id="A0A2N3PWW3"/>
<dbReference type="SUPFAM" id="SSF58104">
    <property type="entry name" value="Methyl-accepting chemotaxis protein (MCP) signaling domain"/>
    <property type="match status" value="1"/>
</dbReference>
<dbReference type="PROSITE" id="PS50111">
    <property type="entry name" value="CHEMOTAXIS_TRANSDUC_2"/>
    <property type="match status" value="1"/>
</dbReference>
<dbReference type="RefSeq" id="WP_101250164.1">
    <property type="nucleotide sequence ID" value="NZ_PIUM01000007.1"/>
</dbReference>
<comment type="similarity">
    <text evidence="2">Belongs to the methyl-accepting chemotaxis (MCP) protein family.</text>
</comment>
<dbReference type="SMART" id="SM00283">
    <property type="entry name" value="MA"/>
    <property type="match status" value="1"/>
</dbReference>
<dbReference type="Proteomes" id="UP000233293">
    <property type="component" value="Unassembled WGS sequence"/>
</dbReference>
<dbReference type="GO" id="GO:0004888">
    <property type="term" value="F:transmembrane signaling receptor activity"/>
    <property type="evidence" value="ECO:0007669"/>
    <property type="project" value="InterPro"/>
</dbReference>
<feature type="domain" description="HAMP" evidence="7">
    <location>
        <begin position="220"/>
        <end position="273"/>
    </location>
</feature>
<keyword evidence="5" id="KW-1133">Transmembrane helix</keyword>
<dbReference type="OrthoDB" id="8320983at2"/>
<keyword evidence="5" id="KW-0472">Membrane</keyword>
<evidence type="ECO:0000256" key="4">
    <source>
        <dbReference type="SAM" id="MobiDB-lite"/>
    </source>
</evidence>
<feature type="transmembrane region" description="Helical" evidence="5">
    <location>
        <begin position="12"/>
        <end position="36"/>
    </location>
</feature>
<evidence type="ECO:0000313" key="9">
    <source>
        <dbReference type="Proteomes" id="UP000233293"/>
    </source>
</evidence>
<dbReference type="Gene3D" id="6.10.340.10">
    <property type="match status" value="1"/>
</dbReference>
<organism evidence="8 9">
    <name type="scientific">Telmatospirillum siberiense</name>
    <dbReference type="NCBI Taxonomy" id="382514"/>
    <lineage>
        <taxon>Bacteria</taxon>
        <taxon>Pseudomonadati</taxon>
        <taxon>Pseudomonadota</taxon>
        <taxon>Alphaproteobacteria</taxon>
        <taxon>Rhodospirillales</taxon>
        <taxon>Rhodospirillaceae</taxon>
        <taxon>Telmatospirillum</taxon>
    </lineage>
</organism>
<dbReference type="PROSITE" id="PS50885">
    <property type="entry name" value="HAMP"/>
    <property type="match status" value="1"/>
</dbReference>
<sequence length="569" mass="60190">MFGWWKNLTLRARFMVISGVGVLGMAVTATVAVAIVETNRMEAKLQHFSENELTSLNALVAAAHSQRRQDKAKISVAVFENWFERRNTDYPGKLWSVWGPKEVVYMAEEEPGRAPKKPLDAIDEEALRSGKPVGRFVGETYRYSMPILYGVSSGADSPSCHSCHGGLMEEKKGDVMGVFSSSLNTAAETAELRRIIIGMAVAAFLVTLSVVVVIKLLFERIVSLPLARMTGVMGRLATGDVAIDVPSLENRDETGDMARAVQVFKTNLLRQRELEEQQRSSFAAQQARAARLEELTASFDRDASQIVRGLASAASQLQASATTMSGTASETSQRASSVSAASEQASSNVQTVASAAEELSSSINEISRQVGHSSQITHAAVEEARKTETEVGQLAETAKRIGAVVALINDIASQTNLLALNATIEAARAGEAGKGFAVVAGEVKNLANQTAKATDEIGEQIAAVQGQTERVVAAIQGILKTIIEVGDIAGNIAAGVEQQTSATREIARNVEQAAAGTAEVSGNVTGVQAAADQSSRAAADLLSASDDLAAQSTRLKGIIDGFLKDVASN</sequence>
<dbReference type="EMBL" id="PIUM01000007">
    <property type="protein sequence ID" value="PKU24904.1"/>
    <property type="molecule type" value="Genomic_DNA"/>
</dbReference>
<protein>
    <submittedName>
        <fullName evidence="8">Methyl-accepting chemotaxis protein</fullName>
    </submittedName>
</protein>